<evidence type="ECO:0000259" key="1">
    <source>
        <dbReference type="PROSITE" id="PS50181"/>
    </source>
</evidence>
<comment type="caution">
    <text evidence="2">The sequence shown here is derived from an EMBL/GenBank/DDBJ whole genome shotgun (WGS) entry which is preliminary data.</text>
</comment>
<dbReference type="InterPro" id="IPR050796">
    <property type="entry name" value="SCF_F-box_component"/>
</dbReference>
<dbReference type="NCBIfam" id="TIGR01640">
    <property type="entry name" value="F_box_assoc_1"/>
    <property type="match status" value="1"/>
</dbReference>
<dbReference type="AlphaFoldDB" id="A0AAV3R635"/>
<dbReference type="PANTHER" id="PTHR31672:SF13">
    <property type="entry name" value="F-BOX PROTEIN CPR30-LIKE"/>
    <property type="match status" value="1"/>
</dbReference>
<dbReference type="PANTHER" id="PTHR31672">
    <property type="entry name" value="BNACNNG10540D PROTEIN"/>
    <property type="match status" value="1"/>
</dbReference>
<gene>
    <name evidence="2" type="ORF">LIER_24927</name>
</gene>
<dbReference type="Gene3D" id="1.20.1280.50">
    <property type="match status" value="1"/>
</dbReference>
<dbReference type="Pfam" id="PF00646">
    <property type="entry name" value="F-box"/>
    <property type="match status" value="1"/>
</dbReference>
<evidence type="ECO:0000313" key="2">
    <source>
        <dbReference type="EMBL" id="GAA0170728.1"/>
    </source>
</evidence>
<dbReference type="Proteomes" id="UP001454036">
    <property type="component" value="Unassembled WGS sequence"/>
</dbReference>
<dbReference type="InterPro" id="IPR017451">
    <property type="entry name" value="F-box-assoc_interact_dom"/>
</dbReference>
<evidence type="ECO:0000313" key="3">
    <source>
        <dbReference type="Proteomes" id="UP001454036"/>
    </source>
</evidence>
<dbReference type="InterPro" id="IPR006527">
    <property type="entry name" value="F-box-assoc_dom_typ1"/>
</dbReference>
<dbReference type="SMART" id="SM00256">
    <property type="entry name" value="FBOX"/>
    <property type="match status" value="1"/>
</dbReference>
<dbReference type="InterPro" id="IPR036047">
    <property type="entry name" value="F-box-like_dom_sf"/>
</dbReference>
<organism evidence="2 3">
    <name type="scientific">Lithospermum erythrorhizon</name>
    <name type="common">Purple gromwell</name>
    <name type="synonym">Lithospermum officinale var. erythrorhizon</name>
    <dbReference type="NCBI Taxonomy" id="34254"/>
    <lineage>
        <taxon>Eukaryota</taxon>
        <taxon>Viridiplantae</taxon>
        <taxon>Streptophyta</taxon>
        <taxon>Embryophyta</taxon>
        <taxon>Tracheophyta</taxon>
        <taxon>Spermatophyta</taxon>
        <taxon>Magnoliopsida</taxon>
        <taxon>eudicotyledons</taxon>
        <taxon>Gunneridae</taxon>
        <taxon>Pentapetalae</taxon>
        <taxon>asterids</taxon>
        <taxon>lamiids</taxon>
        <taxon>Boraginales</taxon>
        <taxon>Boraginaceae</taxon>
        <taxon>Boraginoideae</taxon>
        <taxon>Lithospermeae</taxon>
        <taxon>Lithospermum</taxon>
    </lineage>
</organism>
<feature type="domain" description="F-box" evidence="1">
    <location>
        <begin position="1"/>
        <end position="49"/>
    </location>
</feature>
<keyword evidence="3" id="KW-1185">Reference proteome</keyword>
<name>A0AAV3R635_LITER</name>
<accession>A0AAV3R635</accession>
<protein>
    <recommendedName>
        <fullName evidence="1">F-box domain-containing protein</fullName>
    </recommendedName>
</protein>
<dbReference type="Pfam" id="PF07734">
    <property type="entry name" value="FBA_1"/>
    <property type="match status" value="1"/>
</dbReference>
<sequence length="366" mass="41950">MSTNIPPEDIILQILLSLPVKSLLRFRSVCKSFLNLISHPHFILNYRNKVLIKSENQPNYIVSGQGCVYELNVNGVNELRVPCDRVTNVVGVCNGIVCLESNSSVILWNPATRAFKESYCPELNVIMPLVEGTEDRVCIGRSSYGFGLDANGADYICLAVYCRRWDLTLHSVVRVYSSRTDSWKVLEGDFCFQMTEYKNCAVVKGVPYWTAIVRKLEDDEELSEVFLWFDARHEVFMVVEYPEVAFKRGNRAYFMECDDRLVSLTYCPGEQCDQLVDVWVLDDGECWSKKHTVGPILVEIERLVGCTRDGDILGLDTKRGLFLFLSRNKEIRYIHTDDGTYGDIDVHNYYETLTSVDEMKNIDEED</sequence>
<dbReference type="SUPFAM" id="SSF81383">
    <property type="entry name" value="F-box domain"/>
    <property type="match status" value="1"/>
</dbReference>
<reference evidence="2 3" key="1">
    <citation type="submission" date="2024-01" db="EMBL/GenBank/DDBJ databases">
        <title>The complete chloroplast genome sequence of Lithospermum erythrorhizon: insights into the phylogenetic relationship among Boraginaceae species and the maternal lineages of purple gromwells.</title>
        <authorList>
            <person name="Okada T."/>
            <person name="Watanabe K."/>
        </authorList>
    </citation>
    <scope>NUCLEOTIDE SEQUENCE [LARGE SCALE GENOMIC DNA]</scope>
</reference>
<dbReference type="PROSITE" id="PS50181">
    <property type="entry name" value="FBOX"/>
    <property type="match status" value="1"/>
</dbReference>
<dbReference type="EMBL" id="BAABME010007370">
    <property type="protein sequence ID" value="GAA0170728.1"/>
    <property type="molecule type" value="Genomic_DNA"/>
</dbReference>
<dbReference type="InterPro" id="IPR001810">
    <property type="entry name" value="F-box_dom"/>
</dbReference>
<proteinExistence type="predicted"/>